<name>A0A192A7K0_9RALS</name>
<dbReference type="EMBL" id="CP016024">
    <property type="protein sequence ID" value="ANJ76318.1"/>
    <property type="molecule type" value="Genomic_DNA"/>
</dbReference>
<sequence length="257" mass="28457">MKKFAIALFMLISSATASAQYIVWDPTNYVQNAMTAAQTVQSVIQQVQSYATQIRQYEMEVRQLAAMPANAINTIKQIRNVNLSNVNGYINSLQSLYGNLNGISNQISTQFSAAQLSNMTWDQYMDKLKTDVQNGVAAAKTRAQNEANTLQSIQQDYEMAKQWQSMIPATAGTHESMQLMNTQMNRMVMQGAQMLQQLQAMNGADKAQEDLNKQIAKQRNGDALQTVDKTISTDNANMSNLVNGLKTTGGGWWGVAH</sequence>
<protein>
    <submittedName>
        <fullName evidence="3">Conjugal transfer protein</fullName>
    </submittedName>
</protein>
<keyword evidence="3" id="KW-0614">Plasmid</keyword>
<dbReference type="OrthoDB" id="9021686at2"/>
<feature type="chain" id="PRO_5008251098" evidence="2">
    <location>
        <begin position="20"/>
        <end position="257"/>
    </location>
</feature>
<keyword evidence="2" id="KW-0732">Signal</keyword>
<dbReference type="GeneID" id="61529749"/>
<dbReference type="RefSeq" id="WP_024979428.1">
    <property type="nucleotide sequence ID" value="NZ_CP016024.1"/>
</dbReference>
<proteinExistence type="predicted"/>
<keyword evidence="1" id="KW-0175">Coiled coil</keyword>
<reference evidence="4" key="1">
    <citation type="submission" date="2016-06" db="EMBL/GenBank/DDBJ databases">
        <authorList>
            <person name="Xu Y."/>
            <person name="Nagy A."/>
            <person name="Yan X."/>
            <person name="Kim S.W."/>
            <person name="Haley B."/>
            <person name="Liu N.T."/>
            <person name="Nou X."/>
        </authorList>
    </citation>
    <scope>NUCLEOTIDE SEQUENCE [LARGE SCALE GENOMIC DNA]</scope>
    <source>
        <strain evidence="4">ATCC 49129</strain>
        <plasmid evidence="4">pri-1</plasmid>
    </source>
</reference>
<evidence type="ECO:0000313" key="3">
    <source>
        <dbReference type="EMBL" id="ANJ76318.1"/>
    </source>
</evidence>
<keyword evidence="4" id="KW-1185">Reference proteome</keyword>
<dbReference type="Proteomes" id="UP000078572">
    <property type="component" value="Plasmid pRI-1"/>
</dbReference>
<evidence type="ECO:0000313" key="4">
    <source>
        <dbReference type="Proteomes" id="UP000078572"/>
    </source>
</evidence>
<feature type="signal peptide" evidence="2">
    <location>
        <begin position="1"/>
        <end position="19"/>
    </location>
</feature>
<evidence type="ECO:0000256" key="1">
    <source>
        <dbReference type="SAM" id="Coils"/>
    </source>
</evidence>
<geneLocation type="plasmid" evidence="4">
    <name>pri-1</name>
</geneLocation>
<feature type="coiled-coil region" evidence="1">
    <location>
        <begin position="40"/>
        <end position="67"/>
    </location>
</feature>
<dbReference type="AlphaFoldDB" id="A0A192A7K0"/>
<gene>
    <name evidence="3" type="ORF">A9Y76_27320</name>
</gene>
<organism evidence="3 4">
    <name type="scientific">Ralstonia insidiosa</name>
    <dbReference type="NCBI Taxonomy" id="190721"/>
    <lineage>
        <taxon>Bacteria</taxon>
        <taxon>Pseudomonadati</taxon>
        <taxon>Pseudomonadota</taxon>
        <taxon>Betaproteobacteria</taxon>
        <taxon>Burkholderiales</taxon>
        <taxon>Burkholderiaceae</taxon>
        <taxon>Ralstonia</taxon>
    </lineage>
</organism>
<evidence type="ECO:0000256" key="2">
    <source>
        <dbReference type="SAM" id="SignalP"/>
    </source>
</evidence>
<accession>A0A192A7K0</accession>